<gene>
    <name evidence="2" type="ORF">GRF59_12005</name>
</gene>
<sequence length="183" mass="21180">MNPNENLETNREGVKVEPQTFIPPLQPKGLGGWLGFMQINMYFSLAYFSNYFFRSLLPIYAQENWGDLTSPEGDYYNPYAKGVFILESLSTVVLMGLIVVALVLMYRKKAAFPPIMICYFVLTVLFDIGTNMMFQRFLTYEDLSGADKEQYMDTGLLIKRFLFCSAWVAYLIRSKRVKNTFIQ</sequence>
<comment type="caution">
    <text evidence="2">The sequence shown here is derived from an EMBL/GenBank/DDBJ whole genome shotgun (WGS) entry which is preliminary data.</text>
</comment>
<keyword evidence="3" id="KW-1185">Reference proteome</keyword>
<dbReference type="AlphaFoldDB" id="A0A7X3IIY2"/>
<feature type="transmembrane region" description="Helical" evidence="1">
    <location>
        <begin position="154"/>
        <end position="172"/>
    </location>
</feature>
<accession>A0A7X3IIY2</accession>
<reference evidence="2 3" key="1">
    <citation type="submission" date="2019-12" db="EMBL/GenBank/DDBJ databases">
        <title>Paenibacillus sp. nov., an endophytic bacterium isolated from the stem of Dendrobium.</title>
        <authorList>
            <person name="Zhao R."/>
        </authorList>
    </citation>
    <scope>NUCLEOTIDE SEQUENCE [LARGE SCALE GENOMIC DNA]</scope>
    <source>
        <strain evidence="2 3">HJL G12</strain>
    </source>
</reference>
<dbReference type="Proteomes" id="UP000460318">
    <property type="component" value="Unassembled WGS sequence"/>
</dbReference>
<keyword evidence="1" id="KW-0812">Transmembrane</keyword>
<evidence type="ECO:0000313" key="2">
    <source>
        <dbReference type="EMBL" id="MWV44353.1"/>
    </source>
</evidence>
<protein>
    <submittedName>
        <fullName evidence="2">DUF2569 family protein</fullName>
    </submittedName>
</protein>
<feature type="transmembrane region" description="Helical" evidence="1">
    <location>
        <begin position="30"/>
        <end position="48"/>
    </location>
</feature>
<dbReference type="InterPro" id="IPR019690">
    <property type="entry name" value="DUF2569"/>
</dbReference>
<feature type="transmembrane region" description="Helical" evidence="1">
    <location>
        <begin position="116"/>
        <end position="134"/>
    </location>
</feature>
<feature type="transmembrane region" description="Helical" evidence="1">
    <location>
        <begin position="83"/>
        <end position="104"/>
    </location>
</feature>
<name>A0A7X3IIY2_9BACL</name>
<keyword evidence="1" id="KW-1133">Transmembrane helix</keyword>
<dbReference type="EMBL" id="WUBI01000001">
    <property type="protein sequence ID" value="MWV44353.1"/>
    <property type="molecule type" value="Genomic_DNA"/>
</dbReference>
<keyword evidence="1" id="KW-0472">Membrane</keyword>
<evidence type="ECO:0000313" key="3">
    <source>
        <dbReference type="Proteomes" id="UP000460318"/>
    </source>
</evidence>
<dbReference type="RefSeq" id="WP_160497778.1">
    <property type="nucleotide sequence ID" value="NZ_WUBI01000001.1"/>
</dbReference>
<proteinExistence type="predicted"/>
<organism evidence="2 3">
    <name type="scientific">Paenibacillus dendrobii</name>
    <dbReference type="NCBI Taxonomy" id="2691084"/>
    <lineage>
        <taxon>Bacteria</taxon>
        <taxon>Bacillati</taxon>
        <taxon>Bacillota</taxon>
        <taxon>Bacilli</taxon>
        <taxon>Bacillales</taxon>
        <taxon>Paenibacillaceae</taxon>
        <taxon>Paenibacillus</taxon>
    </lineage>
</organism>
<evidence type="ECO:0000256" key="1">
    <source>
        <dbReference type="SAM" id="Phobius"/>
    </source>
</evidence>
<dbReference type="Pfam" id="PF10754">
    <property type="entry name" value="DUF2569"/>
    <property type="match status" value="1"/>
</dbReference>